<dbReference type="RefSeq" id="WP_151541205.1">
    <property type="nucleotide sequence ID" value="NZ_WBMR01000045.1"/>
</dbReference>
<dbReference type="Pfam" id="PF04672">
    <property type="entry name" value="Methyltransf_19"/>
    <property type="match status" value="1"/>
</dbReference>
<reference evidence="2 3" key="1">
    <citation type="submission" date="2019-09" db="EMBL/GenBank/DDBJ databases">
        <title>Actinomadura physcomitrii sp. nov., a novel actinomycete isolated from moss [Physcomitrium sphaericum (Ludw) Fuernr].</title>
        <authorList>
            <person name="Liu C."/>
            <person name="Zhuang X."/>
        </authorList>
    </citation>
    <scope>NUCLEOTIDE SEQUENCE [LARGE SCALE GENOMIC DNA]</scope>
    <source>
        <strain evidence="2 3">CYP1-1B</strain>
    </source>
</reference>
<comment type="caution">
    <text evidence="2">The sequence shown here is derived from an EMBL/GenBank/DDBJ whole genome shotgun (WGS) entry which is preliminary data.</text>
</comment>
<name>A0A6L3VSZ2_9ACTN</name>
<feature type="region of interest" description="Disordered" evidence="1">
    <location>
        <begin position="269"/>
        <end position="306"/>
    </location>
</feature>
<dbReference type="Gene3D" id="3.40.50.150">
    <property type="entry name" value="Vaccinia Virus protein VP39"/>
    <property type="match status" value="1"/>
</dbReference>
<feature type="compositionally biased region" description="Basic residues" evidence="1">
    <location>
        <begin position="288"/>
        <end position="300"/>
    </location>
</feature>
<dbReference type="InterPro" id="IPR029063">
    <property type="entry name" value="SAM-dependent_MTases_sf"/>
</dbReference>
<organism evidence="2 3">
    <name type="scientific">Actinomadura montaniterrae</name>
    <dbReference type="NCBI Taxonomy" id="1803903"/>
    <lineage>
        <taxon>Bacteria</taxon>
        <taxon>Bacillati</taxon>
        <taxon>Actinomycetota</taxon>
        <taxon>Actinomycetes</taxon>
        <taxon>Streptosporangiales</taxon>
        <taxon>Thermomonosporaceae</taxon>
        <taxon>Actinomadura</taxon>
    </lineage>
</organism>
<gene>
    <name evidence="2" type="ORF">F9B16_17790</name>
</gene>
<dbReference type="CDD" id="cd02440">
    <property type="entry name" value="AdoMet_MTases"/>
    <property type="match status" value="1"/>
</dbReference>
<dbReference type="Proteomes" id="UP000483004">
    <property type="component" value="Unassembled WGS sequence"/>
</dbReference>
<dbReference type="PIRSF" id="PIRSF017393">
    <property type="entry name" value="MTase_SAV2177"/>
    <property type="match status" value="1"/>
</dbReference>
<dbReference type="SUPFAM" id="SSF53335">
    <property type="entry name" value="S-adenosyl-L-methionine-dependent methyltransferases"/>
    <property type="match status" value="1"/>
</dbReference>
<accession>A0A6L3VSZ2</accession>
<evidence type="ECO:0000313" key="2">
    <source>
        <dbReference type="EMBL" id="KAB2380352.1"/>
    </source>
</evidence>
<evidence type="ECO:0008006" key="4">
    <source>
        <dbReference type="Google" id="ProtNLM"/>
    </source>
</evidence>
<evidence type="ECO:0000313" key="3">
    <source>
        <dbReference type="Proteomes" id="UP000483004"/>
    </source>
</evidence>
<feature type="compositionally biased region" description="Low complexity" evidence="1">
    <location>
        <begin position="276"/>
        <end position="287"/>
    </location>
</feature>
<keyword evidence="3" id="KW-1185">Reference proteome</keyword>
<dbReference type="InterPro" id="IPR006764">
    <property type="entry name" value="SAM_dep_MeTrfase_SAV2177_type"/>
</dbReference>
<proteinExistence type="predicted"/>
<protein>
    <recommendedName>
        <fullName evidence="4">SAM-dependent methyltransferase</fullName>
    </recommendedName>
</protein>
<dbReference type="OrthoDB" id="3216820at2"/>
<sequence>MNDPDWASGIDPNQASVARVYDYLLGGAHNFSADRDIARTLEAIEPRARAIAAANRAFLVRAVRYLAAEAGIRQFLDIGSGIPTQGNVHEIVHRVDPAARVVYVDRDPVAVAHSTALLGGEPNAAVIQADLTRPADVLGHPTVRKMIDFDEPVGLLLVAVLHFVTDEQDPAGILAELTAPLASGSHLAVSHGTHRRETGEAVAKVYRRAVAQGEPTLRTAEEIGAFFTGFDLVDPGLVHGPLWRPGSPDEVPDDPSGFWFLAGVARRPCPPPAPPGSRRGVRSLAARRPMRRPWGRRAAARRGVSA</sequence>
<dbReference type="EMBL" id="WBMR01000045">
    <property type="protein sequence ID" value="KAB2380352.1"/>
    <property type="molecule type" value="Genomic_DNA"/>
</dbReference>
<evidence type="ECO:0000256" key="1">
    <source>
        <dbReference type="SAM" id="MobiDB-lite"/>
    </source>
</evidence>
<dbReference type="AlphaFoldDB" id="A0A6L3VSZ2"/>